<dbReference type="GO" id="GO:0005743">
    <property type="term" value="C:mitochondrial inner membrane"/>
    <property type="evidence" value="ECO:0007669"/>
    <property type="project" value="TreeGrafter"/>
</dbReference>
<dbReference type="PANTHER" id="PTHR13143">
    <property type="entry name" value="TETRATRICOPEPTIDE REPEAT PROTEIN 19"/>
    <property type="match status" value="1"/>
</dbReference>
<evidence type="ECO:0000256" key="6">
    <source>
        <dbReference type="ARBA" id="ARBA00023128"/>
    </source>
</evidence>
<evidence type="ECO:0000256" key="2">
    <source>
        <dbReference type="ARBA" id="ARBA00008219"/>
    </source>
</evidence>
<evidence type="ECO:0000256" key="1">
    <source>
        <dbReference type="ARBA" id="ARBA00004173"/>
    </source>
</evidence>
<organism evidence="7 8">
    <name type="scientific">Pristionchus entomophagus</name>
    <dbReference type="NCBI Taxonomy" id="358040"/>
    <lineage>
        <taxon>Eukaryota</taxon>
        <taxon>Metazoa</taxon>
        <taxon>Ecdysozoa</taxon>
        <taxon>Nematoda</taxon>
        <taxon>Chromadorea</taxon>
        <taxon>Rhabditida</taxon>
        <taxon>Rhabditina</taxon>
        <taxon>Diplogasteromorpha</taxon>
        <taxon>Diplogasteroidea</taxon>
        <taxon>Neodiplogasteridae</taxon>
        <taxon>Pristionchus</taxon>
    </lineage>
</organism>
<keyword evidence="6" id="KW-0496">Mitochondrion</keyword>
<evidence type="ECO:0000256" key="3">
    <source>
        <dbReference type="ARBA" id="ARBA00022737"/>
    </source>
</evidence>
<dbReference type="InterPro" id="IPR040395">
    <property type="entry name" value="TTC19"/>
</dbReference>
<dbReference type="SMART" id="SM00028">
    <property type="entry name" value="TPR"/>
    <property type="match status" value="3"/>
</dbReference>
<dbReference type="GO" id="GO:0034551">
    <property type="term" value="P:mitochondrial respiratory chain complex III assembly"/>
    <property type="evidence" value="ECO:0007669"/>
    <property type="project" value="InterPro"/>
</dbReference>
<dbReference type="Proteomes" id="UP001432027">
    <property type="component" value="Unassembled WGS sequence"/>
</dbReference>
<evidence type="ECO:0000313" key="8">
    <source>
        <dbReference type="Proteomes" id="UP001432027"/>
    </source>
</evidence>
<keyword evidence="8" id="KW-1185">Reference proteome</keyword>
<dbReference type="Gene3D" id="1.25.40.10">
    <property type="entry name" value="Tetratricopeptide repeat domain"/>
    <property type="match status" value="2"/>
</dbReference>
<proteinExistence type="inferred from homology"/>
<sequence length="385" mass="44345">IQLVQKMSLPSRLLSRSIVLRRLPSLACTSNQDRQYSRNEERRYGRTNWRRYATMGSPLLALSWMVTLKDFLGLEKVQMDKDPVKDKIKQSWLQRKYGAYDKAVEVLHEALSEANERKEPIAVTRVIDELANTYYQKGDWAEAERCFRDTIQRMVTLHGTKDSDPVFIGISLKLADLIARRGEVDNAETGLTHCLRKQMKTVDTHLAKNSVSRGAMIEDRHPVDNKGAAHSDPLALFGMCLDAFAHFLVTYRDESRMEEADEYMGEVLKISYQIYGSRTAHSVHMASNFGTMCLIKNRFPLAVKYLSYAVERAAHIDECAQMLPTLYCSYAEALFHSDRKDEAIEWARRGLSLARSSDDNTRKYVSTFLSDMEKETGQRKRFYFF</sequence>
<dbReference type="SUPFAM" id="SSF48452">
    <property type="entry name" value="TPR-like"/>
    <property type="match status" value="1"/>
</dbReference>
<keyword evidence="5" id="KW-0809">Transit peptide</keyword>
<protein>
    <recommendedName>
        <fullName evidence="9">Tetratricopeptide repeat protein</fullName>
    </recommendedName>
</protein>
<keyword evidence="3" id="KW-0677">Repeat</keyword>
<dbReference type="Pfam" id="PF13374">
    <property type="entry name" value="TPR_10"/>
    <property type="match status" value="1"/>
</dbReference>
<dbReference type="InterPro" id="IPR019734">
    <property type="entry name" value="TPR_rpt"/>
</dbReference>
<dbReference type="InterPro" id="IPR011990">
    <property type="entry name" value="TPR-like_helical_dom_sf"/>
</dbReference>
<comment type="caution">
    <text evidence="7">The sequence shown here is derived from an EMBL/GenBank/DDBJ whole genome shotgun (WGS) entry which is preliminary data.</text>
</comment>
<evidence type="ECO:0000256" key="4">
    <source>
        <dbReference type="ARBA" id="ARBA00022803"/>
    </source>
</evidence>
<name>A0AAV5SQV3_9BILA</name>
<keyword evidence="4" id="KW-0802">TPR repeat</keyword>
<dbReference type="AlphaFoldDB" id="A0AAV5SQV3"/>
<dbReference type="PANTHER" id="PTHR13143:SF6">
    <property type="entry name" value="TETRATRICOPEPTIDE REPEAT PROTEIN 19, MITOCHONDRIAL"/>
    <property type="match status" value="1"/>
</dbReference>
<comment type="subcellular location">
    <subcellularLocation>
        <location evidence="1">Mitochondrion</location>
    </subcellularLocation>
</comment>
<feature type="non-terminal residue" evidence="7">
    <location>
        <position position="1"/>
    </location>
</feature>
<dbReference type="EMBL" id="BTSX01000002">
    <property type="protein sequence ID" value="GMS84503.1"/>
    <property type="molecule type" value="Genomic_DNA"/>
</dbReference>
<reference evidence="7" key="1">
    <citation type="submission" date="2023-10" db="EMBL/GenBank/DDBJ databases">
        <title>Genome assembly of Pristionchus species.</title>
        <authorList>
            <person name="Yoshida K."/>
            <person name="Sommer R.J."/>
        </authorList>
    </citation>
    <scope>NUCLEOTIDE SEQUENCE</scope>
    <source>
        <strain evidence="7">RS0144</strain>
    </source>
</reference>
<gene>
    <name evidence="7" type="ORF">PENTCL1PPCAC_6678</name>
</gene>
<evidence type="ECO:0008006" key="9">
    <source>
        <dbReference type="Google" id="ProtNLM"/>
    </source>
</evidence>
<evidence type="ECO:0000313" key="7">
    <source>
        <dbReference type="EMBL" id="GMS84503.1"/>
    </source>
</evidence>
<comment type="similarity">
    <text evidence="2">Belongs to the TTC19 family.</text>
</comment>
<evidence type="ECO:0000256" key="5">
    <source>
        <dbReference type="ARBA" id="ARBA00022946"/>
    </source>
</evidence>
<accession>A0AAV5SQV3</accession>